<dbReference type="PATRIC" id="fig|35623.3.peg.59"/>
<dbReference type="InParanoid" id="A0A061A8B5"/>
<organism evidence="1 2">
    <name type="scientific">Acholeplasma oculi</name>
    <dbReference type="NCBI Taxonomy" id="35623"/>
    <lineage>
        <taxon>Bacteria</taxon>
        <taxon>Bacillati</taxon>
        <taxon>Mycoplasmatota</taxon>
        <taxon>Mollicutes</taxon>
        <taxon>Acholeplasmatales</taxon>
        <taxon>Acholeplasmataceae</taxon>
        <taxon>Acholeplasma</taxon>
    </lineage>
</organism>
<dbReference type="RefSeq" id="WP_045748732.1">
    <property type="nucleotide sequence ID" value="NZ_FUZK01000002.1"/>
</dbReference>
<dbReference type="AlphaFoldDB" id="A0A061A8B5"/>
<keyword evidence="2" id="KW-1185">Reference proteome</keyword>
<name>A0A061A8B5_9MOLU</name>
<dbReference type="Proteomes" id="UP000032434">
    <property type="component" value="Chromosome 1"/>
</dbReference>
<dbReference type="HOGENOM" id="CLU_1700385_0_0_14"/>
<evidence type="ECO:0000313" key="2">
    <source>
        <dbReference type="Proteomes" id="UP000032434"/>
    </source>
</evidence>
<dbReference type="KEGG" id="aoc:Aocu_00600"/>
<gene>
    <name evidence="1" type="ORF">Aocu_00600</name>
</gene>
<dbReference type="EMBL" id="LK028559">
    <property type="protein sequence ID" value="CDR30133.1"/>
    <property type="molecule type" value="Genomic_DNA"/>
</dbReference>
<protein>
    <submittedName>
        <fullName evidence="1">Uncharacterized protein</fullName>
    </submittedName>
</protein>
<dbReference type="STRING" id="35623.Aocu_00600"/>
<accession>A0A061A8B5</accession>
<evidence type="ECO:0000313" key="1">
    <source>
        <dbReference type="EMBL" id="CDR30133.1"/>
    </source>
</evidence>
<proteinExistence type="predicted"/>
<reference evidence="2" key="1">
    <citation type="submission" date="2014-05" db="EMBL/GenBank/DDBJ databases">
        <authorList>
            <person name="Kube M."/>
        </authorList>
    </citation>
    <scope>NUCLEOTIDE SEQUENCE [LARGE SCALE GENOMIC DNA]</scope>
</reference>
<sequence length="153" mass="18123">MDSFNSADLDFQLYYIGKKEEMLDLKVEYLDTIEDIPEMKENKNTFIIINNIDGKISVTFNQLLNLKEKIENNSYQFYYVGLEQLELFHNAGLFQNEIMDPSSLSFGYVKEGENYINVMGTWDTTANEIKNQNELLFLELFLYEFKYTINRNQ</sequence>